<organism evidence="2 3">
    <name type="scientific">Sphaerisporangium flaviroseum</name>
    <dbReference type="NCBI Taxonomy" id="509199"/>
    <lineage>
        <taxon>Bacteria</taxon>
        <taxon>Bacillati</taxon>
        <taxon>Actinomycetota</taxon>
        <taxon>Actinomycetes</taxon>
        <taxon>Streptosporangiales</taxon>
        <taxon>Streptosporangiaceae</taxon>
        <taxon>Sphaerisporangium</taxon>
    </lineage>
</organism>
<dbReference type="Proteomes" id="UP001500888">
    <property type="component" value="Unassembled WGS sequence"/>
</dbReference>
<evidence type="ECO:0000313" key="3">
    <source>
        <dbReference type="Proteomes" id="UP001500888"/>
    </source>
</evidence>
<evidence type="ECO:0000313" key="2">
    <source>
        <dbReference type="EMBL" id="GAA3800887.1"/>
    </source>
</evidence>
<gene>
    <name evidence="2" type="ORF">GCM10022226_20600</name>
</gene>
<proteinExistence type="predicted"/>
<comment type="caution">
    <text evidence="2">The sequence shown here is derived from an EMBL/GenBank/DDBJ whole genome shotgun (WGS) entry which is preliminary data.</text>
</comment>
<dbReference type="SUPFAM" id="SSF55729">
    <property type="entry name" value="Acyl-CoA N-acyltransferases (Nat)"/>
    <property type="match status" value="1"/>
</dbReference>
<sequence length="248" mass="26360">METLSRQTITDRVGRPVLSYVEGTRDGRPYADLAQVLGPGAVEVILRELPGWVVSGDEALGRSLLAAGAKRLRHAHTYSRDLRAEPAPPQWAETGYGVVACDAVPAAEVFPVWRSAYPPGHPDHHATDDTAALELDLAPMLAGTSYGPMLPCGGLLLRGERVVAGVLVGELHGDLPFGGPWVLDVFRDPSPEFAGLGSVMLRRALALATLHGLPALGLAVSDGNPARRVYERLGFRHTMSSITVIVPG</sequence>
<dbReference type="Gene3D" id="3.40.630.30">
    <property type="match status" value="1"/>
</dbReference>
<accession>A0ABP7HSD3</accession>
<dbReference type="EMBL" id="BAAAZR010000002">
    <property type="protein sequence ID" value="GAA3800887.1"/>
    <property type="molecule type" value="Genomic_DNA"/>
</dbReference>
<keyword evidence="3" id="KW-1185">Reference proteome</keyword>
<dbReference type="RefSeq" id="WP_344937159.1">
    <property type="nucleotide sequence ID" value="NZ_BAAAZR010000002.1"/>
</dbReference>
<dbReference type="PROSITE" id="PS51186">
    <property type="entry name" value="GNAT"/>
    <property type="match status" value="1"/>
</dbReference>
<name>A0ABP7HSD3_9ACTN</name>
<feature type="domain" description="N-acetyltransferase" evidence="1">
    <location>
        <begin position="111"/>
        <end position="248"/>
    </location>
</feature>
<protein>
    <recommendedName>
        <fullName evidence="1">N-acetyltransferase domain-containing protein</fullName>
    </recommendedName>
</protein>
<dbReference type="Pfam" id="PF00583">
    <property type="entry name" value="Acetyltransf_1"/>
    <property type="match status" value="1"/>
</dbReference>
<dbReference type="InterPro" id="IPR000182">
    <property type="entry name" value="GNAT_dom"/>
</dbReference>
<dbReference type="InterPro" id="IPR016181">
    <property type="entry name" value="Acyl_CoA_acyltransferase"/>
</dbReference>
<reference evidence="3" key="1">
    <citation type="journal article" date="2019" name="Int. J. Syst. Evol. Microbiol.">
        <title>The Global Catalogue of Microorganisms (GCM) 10K type strain sequencing project: providing services to taxonomists for standard genome sequencing and annotation.</title>
        <authorList>
            <consortium name="The Broad Institute Genomics Platform"/>
            <consortium name="The Broad Institute Genome Sequencing Center for Infectious Disease"/>
            <person name="Wu L."/>
            <person name="Ma J."/>
        </authorList>
    </citation>
    <scope>NUCLEOTIDE SEQUENCE [LARGE SCALE GENOMIC DNA]</scope>
    <source>
        <strain evidence="3">JCM 16908</strain>
    </source>
</reference>
<evidence type="ECO:0000259" key="1">
    <source>
        <dbReference type="PROSITE" id="PS51186"/>
    </source>
</evidence>